<keyword evidence="2 6" id="KW-0808">Transferase</keyword>
<reference evidence="6 7" key="1">
    <citation type="submission" date="2020-08" db="EMBL/GenBank/DDBJ databases">
        <title>Genomic Encyclopedia of Type Strains, Phase IV (KMG-IV): sequencing the most valuable type-strain genomes for metagenomic binning, comparative biology and taxonomic classification.</title>
        <authorList>
            <person name="Goeker M."/>
        </authorList>
    </citation>
    <scope>NUCLEOTIDE SEQUENCE [LARGE SCALE GENOMIC DNA]</scope>
    <source>
        <strain evidence="6 7">DSM 22368</strain>
    </source>
</reference>
<dbReference type="InParanoid" id="A0A7X0MVT0"/>
<evidence type="ECO:0000313" key="7">
    <source>
        <dbReference type="Proteomes" id="UP000528457"/>
    </source>
</evidence>
<dbReference type="PANTHER" id="PTHR10434:SF40">
    <property type="entry name" value="1-ACYL-SN-GLYCEROL-3-PHOSPHATE ACYLTRANSFERASE"/>
    <property type="match status" value="1"/>
</dbReference>
<dbReference type="SUPFAM" id="SSF69593">
    <property type="entry name" value="Glycerol-3-phosphate (1)-acyltransferase"/>
    <property type="match status" value="1"/>
</dbReference>
<feature type="domain" description="Phospholipid/glycerol acyltransferase" evidence="5">
    <location>
        <begin position="72"/>
        <end position="186"/>
    </location>
</feature>
<dbReference type="PANTHER" id="PTHR10434">
    <property type="entry name" value="1-ACYL-SN-GLYCEROL-3-PHOSPHATE ACYLTRANSFERASE"/>
    <property type="match status" value="1"/>
</dbReference>
<gene>
    <name evidence="6" type="ORF">HNR48_000452</name>
</gene>
<evidence type="ECO:0000256" key="1">
    <source>
        <dbReference type="ARBA" id="ARBA00005189"/>
    </source>
</evidence>
<name>A0A7X0MVT0_9GAMM</name>
<feature type="transmembrane region" description="Helical" evidence="4">
    <location>
        <begin position="7"/>
        <end position="30"/>
    </location>
</feature>
<dbReference type="AlphaFoldDB" id="A0A7X0MVT0"/>
<comment type="caution">
    <text evidence="6">The sequence shown here is derived from an EMBL/GenBank/DDBJ whole genome shotgun (WGS) entry which is preliminary data.</text>
</comment>
<evidence type="ECO:0000256" key="4">
    <source>
        <dbReference type="SAM" id="Phobius"/>
    </source>
</evidence>
<dbReference type="EMBL" id="JACHHT010000001">
    <property type="protein sequence ID" value="MBB6520174.1"/>
    <property type="molecule type" value="Genomic_DNA"/>
</dbReference>
<accession>A0A7X0MVT0</accession>
<dbReference type="InterPro" id="IPR002123">
    <property type="entry name" value="Plipid/glycerol_acylTrfase"/>
</dbReference>
<dbReference type="SMART" id="SM00563">
    <property type="entry name" value="PlsC"/>
    <property type="match status" value="1"/>
</dbReference>
<evidence type="ECO:0000259" key="5">
    <source>
        <dbReference type="SMART" id="SM00563"/>
    </source>
</evidence>
<evidence type="ECO:0000256" key="2">
    <source>
        <dbReference type="ARBA" id="ARBA00022679"/>
    </source>
</evidence>
<comment type="pathway">
    <text evidence="1">Lipid metabolism.</text>
</comment>
<evidence type="ECO:0000313" key="6">
    <source>
        <dbReference type="EMBL" id="MBB6520174.1"/>
    </source>
</evidence>
<dbReference type="Proteomes" id="UP000528457">
    <property type="component" value="Unassembled WGS sequence"/>
</dbReference>
<dbReference type="GO" id="GO:0006654">
    <property type="term" value="P:phosphatidic acid biosynthetic process"/>
    <property type="evidence" value="ECO:0007669"/>
    <property type="project" value="TreeGrafter"/>
</dbReference>
<keyword evidence="4" id="KW-0812">Transmembrane</keyword>
<keyword evidence="7" id="KW-1185">Reference proteome</keyword>
<keyword evidence="4" id="KW-0472">Membrane</keyword>
<dbReference type="Pfam" id="PF01553">
    <property type="entry name" value="Acyltransferase"/>
    <property type="match status" value="1"/>
</dbReference>
<dbReference type="FunCoup" id="A0A7X0MVT0">
    <property type="interactions" value="350"/>
</dbReference>
<proteinExistence type="predicted"/>
<protein>
    <submittedName>
        <fullName evidence="6">1-acyl-sn-glycerol-3-phosphate acyltransferase</fullName>
        <ecNumber evidence="6">2.3.1.51</ecNumber>
    </submittedName>
</protein>
<keyword evidence="4" id="KW-1133">Transmembrane helix</keyword>
<organism evidence="6 7">
    <name type="scientific">Pseudoteredinibacter isoporae</name>
    <dbReference type="NCBI Taxonomy" id="570281"/>
    <lineage>
        <taxon>Bacteria</taxon>
        <taxon>Pseudomonadati</taxon>
        <taxon>Pseudomonadota</taxon>
        <taxon>Gammaproteobacteria</taxon>
        <taxon>Cellvibrionales</taxon>
        <taxon>Cellvibrionaceae</taxon>
        <taxon>Pseudoteredinibacter</taxon>
    </lineage>
</organism>
<dbReference type="CDD" id="cd07989">
    <property type="entry name" value="LPLAT_AGPAT-like"/>
    <property type="match status" value="1"/>
</dbReference>
<evidence type="ECO:0000256" key="3">
    <source>
        <dbReference type="ARBA" id="ARBA00023315"/>
    </source>
</evidence>
<dbReference type="RefSeq" id="WP_243749346.1">
    <property type="nucleotide sequence ID" value="NZ_JAAONY010000001.1"/>
</dbReference>
<dbReference type="GO" id="GO:0003841">
    <property type="term" value="F:1-acylglycerol-3-phosphate O-acyltransferase activity"/>
    <property type="evidence" value="ECO:0007669"/>
    <property type="project" value="UniProtKB-EC"/>
</dbReference>
<keyword evidence="3 6" id="KW-0012">Acyltransferase</keyword>
<sequence>MIAKLRAIVFYIGYVITGILFGALALPLMLFPYSLRAPVLVAWNRFCLFWLKVCCGVRIDIRGNKESLTRPCVILANHQSSWETLFLQAHFSPVATILKQELLNIPFFGWGLRALRSIPIDRGNPREALKKIRKEGVARLDDGISVLVFPEGTRKEPGELGNFARSGADIAIAANVPVVAVAHNAGVFWAPHKLAKQAGVVTVSISDMISSEDRNSKELTQEVRNWIEQHSV</sequence>
<dbReference type="EC" id="2.3.1.51" evidence="6"/>